<dbReference type="EMBL" id="FJVC01000472">
    <property type="protein sequence ID" value="CZT51087.1"/>
    <property type="molecule type" value="Genomic_DNA"/>
</dbReference>
<dbReference type="AlphaFoldDB" id="A0A1E1MPR3"/>
<sequence>MYLESFEQRDLMLGMKDMNLFYEMLQTILKFNNSRPMTDLQRFYWLEIPLSAGYSFTLSPG</sequence>
<keyword evidence="2" id="KW-1185">Reference proteome</keyword>
<gene>
    <name evidence="1" type="ORF">RSE6_12171</name>
</gene>
<proteinExistence type="predicted"/>
<accession>A0A1E1MPR3</accession>
<evidence type="ECO:0000313" key="2">
    <source>
        <dbReference type="Proteomes" id="UP000177625"/>
    </source>
</evidence>
<name>A0A1E1MPR3_RHYSE</name>
<dbReference type="Proteomes" id="UP000177625">
    <property type="component" value="Unassembled WGS sequence"/>
</dbReference>
<evidence type="ECO:0000313" key="1">
    <source>
        <dbReference type="EMBL" id="CZT51087.1"/>
    </source>
</evidence>
<reference evidence="2" key="1">
    <citation type="submission" date="2016-03" db="EMBL/GenBank/DDBJ databases">
        <authorList>
            <person name="Guldener U."/>
        </authorList>
    </citation>
    <scope>NUCLEOTIDE SEQUENCE [LARGE SCALE GENOMIC DNA]</scope>
</reference>
<protein>
    <submittedName>
        <fullName evidence="1">Uncharacterized protein</fullName>
    </submittedName>
</protein>
<organism evidence="1 2">
    <name type="scientific">Rhynchosporium secalis</name>
    <name type="common">Barley scald fungus</name>
    <dbReference type="NCBI Taxonomy" id="38038"/>
    <lineage>
        <taxon>Eukaryota</taxon>
        <taxon>Fungi</taxon>
        <taxon>Dikarya</taxon>
        <taxon>Ascomycota</taxon>
        <taxon>Pezizomycotina</taxon>
        <taxon>Leotiomycetes</taxon>
        <taxon>Helotiales</taxon>
        <taxon>Ploettnerulaceae</taxon>
        <taxon>Rhynchosporium</taxon>
    </lineage>
</organism>